<proteinExistence type="inferred from homology"/>
<evidence type="ECO:0000256" key="2">
    <source>
        <dbReference type="ARBA" id="ARBA00009450"/>
    </source>
</evidence>
<dbReference type="OrthoDB" id="9808948at2"/>
<evidence type="ECO:0000256" key="6">
    <source>
        <dbReference type="ARBA" id="ARBA00022692"/>
    </source>
</evidence>
<dbReference type="Pfam" id="PF02563">
    <property type="entry name" value="Poly_export"/>
    <property type="match status" value="1"/>
</dbReference>
<evidence type="ECO:0000256" key="7">
    <source>
        <dbReference type="ARBA" id="ARBA00022729"/>
    </source>
</evidence>
<feature type="domain" description="SLBB" evidence="19">
    <location>
        <begin position="427"/>
        <end position="507"/>
    </location>
</feature>
<dbReference type="InterPro" id="IPR003715">
    <property type="entry name" value="Poly_export_N"/>
</dbReference>
<dbReference type="AlphaFoldDB" id="A0A437PMV5"/>
<evidence type="ECO:0000256" key="14">
    <source>
        <dbReference type="ARBA" id="ARBA00023288"/>
    </source>
</evidence>
<dbReference type="EMBL" id="SACY01000005">
    <property type="protein sequence ID" value="RVU23636.1"/>
    <property type="molecule type" value="Genomic_DNA"/>
</dbReference>
<feature type="domain" description="Soluble ligand binding" evidence="18">
    <location>
        <begin position="345"/>
        <end position="388"/>
    </location>
</feature>
<evidence type="ECO:0000256" key="3">
    <source>
        <dbReference type="ARBA" id="ARBA00022448"/>
    </source>
</evidence>
<dbReference type="PANTHER" id="PTHR33619">
    <property type="entry name" value="POLYSACCHARIDE EXPORT PROTEIN GFCE-RELATED"/>
    <property type="match status" value="1"/>
</dbReference>
<comment type="caution">
    <text evidence="20">The sequence shown here is derived from an EMBL/GenBank/DDBJ whole genome shotgun (WGS) entry which is preliminary data.</text>
</comment>
<evidence type="ECO:0000256" key="10">
    <source>
        <dbReference type="ARBA" id="ARBA00023114"/>
    </source>
</evidence>
<name>A0A437PMV5_9BACT</name>
<feature type="domain" description="SLBB" evidence="19">
    <location>
        <begin position="619"/>
        <end position="696"/>
    </location>
</feature>
<dbReference type="Pfam" id="PF10531">
    <property type="entry name" value="SLBB"/>
    <property type="match status" value="3"/>
</dbReference>
<keyword evidence="7 16" id="KW-0732">Signal</keyword>
<evidence type="ECO:0000259" key="17">
    <source>
        <dbReference type="Pfam" id="PF02563"/>
    </source>
</evidence>
<dbReference type="RefSeq" id="WP_127805393.1">
    <property type="nucleotide sequence ID" value="NZ_SACY01000005.1"/>
</dbReference>
<organism evidence="20 21">
    <name type="scientific">Sandaracinomonas limnophila</name>
    <dbReference type="NCBI Taxonomy" id="1862386"/>
    <lineage>
        <taxon>Bacteria</taxon>
        <taxon>Pseudomonadati</taxon>
        <taxon>Bacteroidota</taxon>
        <taxon>Cytophagia</taxon>
        <taxon>Cytophagales</taxon>
        <taxon>Flectobacillaceae</taxon>
        <taxon>Sandaracinomonas</taxon>
    </lineage>
</organism>
<dbReference type="Pfam" id="PF22461">
    <property type="entry name" value="SLBB_2"/>
    <property type="match status" value="2"/>
</dbReference>
<dbReference type="GO" id="GO:0015288">
    <property type="term" value="F:porin activity"/>
    <property type="evidence" value="ECO:0007669"/>
    <property type="project" value="UniProtKB-KW"/>
</dbReference>
<keyword evidence="11" id="KW-0472">Membrane</keyword>
<dbReference type="InterPro" id="IPR019554">
    <property type="entry name" value="Soluble_ligand-bd"/>
</dbReference>
<evidence type="ECO:0000259" key="19">
    <source>
        <dbReference type="Pfam" id="PF22461"/>
    </source>
</evidence>
<keyword evidence="6" id="KW-0812">Transmembrane</keyword>
<feature type="compositionally biased region" description="Basic and acidic residues" evidence="15">
    <location>
        <begin position="116"/>
        <end position="129"/>
    </location>
</feature>
<evidence type="ECO:0000256" key="11">
    <source>
        <dbReference type="ARBA" id="ARBA00023136"/>
    </source>
</evidence>
<evidence type="ECO:0000313" key="20">
    <source>
        <dbReference type="EMBL" id="RVU23636.1"/>
    </source>
</evidence>
<keyword evidence="9" id="KW-0406">Ion transport</keyword>
<feature type="chain" id="PRO_5019038678" evidence="16">
    <location>
        <begin position="28"/>
        <end position="811"/>
    </location>
</feature>
<evidence type="ECO:0000256" key="5">
    <source>
        <dbReference type="ARBA" id="ARBA00022597"/>
    </source>
</evidence>
<dbReference type="InterPro" id="IPR049712">
    <property type="entry name" value="Poly_export"/>
</dbReference>
<comment type="similarity">
    <text evidence="2">Belongs to the BexD/CtrA/VexA family.</text>
</comment>
<evidence type="ECO:0000256" key="8">
    <source>
        <dbReference type="ARBA" id="ARBA00023047"/>
    </source>
</evidence>
<evidence type="ECO:0000313" key="21">
    <source>
        <dbReference type="Proteomes" id="UP000282832"/>
    </source>
</evidence>
<feature type="domain" description="Soluble ligand binding" evidence="18">
    <location>
        <begin position="261"/>
        <end position="308"/>
    </location>
</feature>
<keyword evidence="5 20" id="KW-0762">Sugar transport</keyword>
<dbReference type="GO" id="GO:0015159">
    <property type="term" value="F:polysaccharide transmembrane transporter activity"/>
    <property type="evidence" value="ECO:0007669"/>
    <property type="project" value="InterPro"/>
</dbReference>
<keyword evidence="10" id="KW-0626">Porin</keyword>
<reference evidence="20 21" key="1">
    <citation type="submission" date="2019-01" db="EMBL/GenBank/DDBJ databases">
        <authorList>
            <person name="Chen W.-M."/>
        </authorList>
    </citation>
    <scope>NUCLEOTIDE SEQUENCE [LARGE SCALE GENOMIC DNA]</scope>
    <source>
        <strain evidence="20 21">FSY-15</strain>
    </source>
</reference>
<dbReference type="Gene3D" id="3.10.560.10">
    <property type="entry name" value="Outer membrane lipoprotein wza domain like"/>
    <property type="match status" value="6"/>
</dbReference>
<keyword evidence="13" id="KW-0998">Cell outer membrane</keyword>
<feature type="domain" description="Soluble ligand binding" evidence="18">
    <location>
        <begin position="518"/>
        <end position="563"/>
    </location>
</feature>
<feature type="signal peptide" evidence="16">
    <location>
        <begin position="1"/>
        <end position="27"/>
    </location>
</feature>
<evidence type="ECO:0000256" key="13">
    <source>
        <dbReference type="ARBA" id="ARBA00023237"/>
    </source>
</evidence>
<sequence>MLKILPSFSKKISLFIGLLFLAISLNAQQVAKKNVDDLTDAEVEAFFKKAQSSGMSEAQIEKAAKAQGYQPSDIQKMRDRISKIKSNKEQNGTTEEDEENDAKDKVGRQTQTTKKLSKEKAGNVDKAESSTESQLDEENIGKTLLIEHAEMEIFGESLFNNKTLTFEPDLRIATPKNYVLGPDDELNIDVFGDVLDNYKVKISPEGTIKILNLSPIYVNGLSMDVATERIVSRMRQLYQGLNRPGSGSSAVVTLGNVRSIKVTMVGEVKNPGSYTISSLATIFNALYLAGGPNRNGSMRNIKVIRNNKVYRTLDLYDFLLRADQKDNIQLHDQDVIRISEYETRVSVAGEVKRPMMFEVQKGESLKDVLRFAGGFTEKAYTYTIPVTRNTSREKKLLNVTQDEVATFLPNNGDVYKVGAILNRFENRVEVLGAVFRPGEYAIESGLSTVKELVKKAEGLRENAFLNRAILARKKENFDPEIVSIDLGKILRGEIADIPLQREDILTVYFQEELREKRKVTIDGQLNKPGIFEYYDGMRLADLVLLAKGFKEGASFSKIEVARRIIDPNSSNDNNGTTVEIFSIPIEGDLKLSDKGSQFVLMPFDKVSIKSSPTFEKQRNIFITGQVNFPGSYTLGKTRSKVSDLIELAGGLRTDNYIGGAKLFRDSTTVGVDLVAALKNPNSEENINLVEGDSLYVPRINETIKVTGGVQNNVYLSYNKSKSVRNYLSEAGGVTDLAIKKEIYVKNQNGKSAQVKRFLFFKSYPKVYAGAEIVVPEYPKDKKKGLTTGEAIGLASSLTSVSIAIISLIRIL</sequence>
<dbReference type="PANTHER" id="PTHR33619:SF3">
    <property type="entry name" value="POLYSACCHARIDE EXPORT PROTEIN GFCE-RELATED"/>
    <property type="match status" value="1"/>
</dbReference>
<dbReference type="SUPFAM" id="SSF142984">
    <property type="entry name" value="Nqo1 middle domain-like"/>
    <property type="match status" value="1"/>
</dbReference>
<keyword evidence="12" id="KW-0564">Palmitate</keyword>
<comment type="subcellular location">
    <subcellularLocation>
        <location evidence="1">Cell outer membrane</location>
        <topology evidence="1">Multi-pass membrane protein</topology>
    </subcellularLocation>
</comment>
<protein>
    <submittedName>
        <fullName evidence="20">Sugar transporter</fullName>
    </submittedName>
</protein>
<evidence type="ECO:0000256" key="15">
    <source>
        <dbReference type="SAM" id="MobiDB-lite"/>
    </source>
</evidence>
<evidence type="ECO:0000256" key="1">
    <source>
        <dbReference type="ARBA" id="ARBA00004571"/>
    </source>
</evidence>
<keyword evidence="21" id="KW-1185">Reference proteome</keyword>
<gene>
    <name evidence="20" type="ORF">EOJ36_11215</name>
</gene>
<dbReference type="InterPro" id="IPR054765">
    <property type="entry name" value="SLBB_dom"/>
</dbReference>
<feature type="domain" description="Polysaccharide export protein N-terminal" evidence="17">
    <location>
        <begin position="174"/>
        <end position="238"/>
    </location>
</feature>
<keyword evidence="3" id="KW-0813">Transport</keyword>
<evidence type="ECO:0000259" key="18">
    <source>
        <dbReference type="Pfam" id="PF10531"/>
    </source>
</evidence>
<dbReference type="Proteomes" id="UP000282832">
    <property type="component" value="Unassembled WGS sequence"/>
</dbReference>
<keyword evidence="8" id="KW-0625">Polysaccharide transport</keyword>
<keyword evidence="4" id="KW-1134">Transmembrane beta strand</keyword>
<evidence type="ECO:0000256" key="12">
    <source>
        <dbReference type="ARBA" id="ARBA00023139"/>
    </source>
</evidence>
<dbReference type="GO" id="GO:0009279">
    <property type="term" value="C:cell outer membrane"/>
    <property type="evidence" value="ECO:0007669"/>
    <property type="project" value="UniProtKB-SubCell"/>
</dbReference>
<evidence type="ECO:0000256" key="16">
    <source>
        <dbReference type="SAM" id="SignalP"/>
    </source>
</evidence>
<dbReference type="GO" id="GO:0046930">
    <property type="term" value="C:pore complex"/>
    <property type="evidence" value="ECO:0007669"/>
    <property type="project" value="UniProtKB-KW"/>
</dbReference>
<dbReference type="GO" id="GO:0006811">
    <property type="term" value="P:monoatomic ion transport"/>
    <property type="evidence" value="ECO:0007669"/>
    <property type="project" value="UniProtKB-KW"/>
</dbReference>
<keyword evidence="14" id="KW-0449">Lipoprotein</keyword>
<accession>A0A437PMV5</accession>
<evidence type="ECO:0000256" key="9">
    <source>
        <dbReference type="ARBA" id="ARBA00023065"/>
    </source>
</evidence>
<feature type="region of interest" description="Disordered" evidence="15">
    <location>
        <begin position="84"/>
        <end position="136"/>
    </location>
</feature>
<evidence type="ECO:0000256" key="4">
    <source>
        <dbReference type="ARBA" id="ARBA00022452"/>
    </source>
</evidence>